<evidence type="ECO:0000313" key="1">
    <source>
        <dbReference type="EMBL" id="CAA7019101.1"/>
    </source>
</evidence>
<evidence type="ECO:0000313" key="2">
    <source>
        <dbReference type="Proteomes" id="UP000467841"/>
    </source>
</evidence>
<dbReference type="AlphaFoldDB" id="A0A6D2HQU6"/>
<name>A0A6D2HQU6_9BRAS</name>
<dbReference type="Proteomes" id="UP000467841">
    <property type="component" value="Unassembled WGS sequence"/>
</dbReference>
<accession>A0A6D2HQU6</accession>
<dbReference type="EMBL" id="CACVBM020000443">
    <property type="protein sequence ID" value="CAA7019101.1"/>
    <property type="molecule type" value="Genomic_DNA"/>
</dbReference>
<protein>
    <submittedName>
        <fullName evidence="1">Uncharacterized protein</fullName>
    </submittedName>
</protein>
<organism evidence="1 2">
    <name type="scientific">Microthlaspi erraticum</name>
    <dbReference type="NCBI Taxonomy" id="1685480"/>
    <lineage>
        <taxon>Eukaryota</taxon>
        <taxon>Viridiplantae</taxon>
        <taxon>Streptophyta</taxon>
        <taxon>Embryophyta</taxon>
        <taxon>Tracheophyta</taxon>
        <taxon>Spermatophyta</taxon>
        <taxon>Magnoliopsida</taxon>
        <taxon>eudicotyledons</taxon>
        <taxon>Gunneridae</taxon>
        <taxon>Pentapetalae</taxon>
        <taxon>rosids</taxon>
        <taxon>malvids</taxon>
        <taxon>Brassicales</taxon>
        <taxon>Brassicaceae</taxon>
        <taxon>Coluteocarpeae</taxon>
        <taxon>Microthlaspi</taxon>
    </lineage>
</organism>
<proteinExistence type="predicted"/>
<reference evidence="1" key="1">
    <citation type="submission" date="2020-01" db="EMBL/GenBank/DDBJ databases">
        <authorList>
            <person name="Mishra B."/>
        </authorList>
    </citation>
    <scope>NUCLEOTIDE SEQUENCE [LARGE SCALE GENOMIC DNA]</scope>
</reference>
<comment type="caution">
    <text evidence="1">The sequence shown here is derived from an EMBL/GenBank/DDBJ whole genome shotgun (WGS) entry which is preliminary data.</text>
</comment>
<gene>
    <name evidence="1" type="ORF">MERR_LOCUS6336</name>
</gene>
<sequence length="159" mass="18130">MEEVILDERDHARLDLKVLPLNGWRNNRIPVLTEGIRVVLVSNGIMWLRFSILLSLPHLLYLLLELLQLSSHVRIAVIAHIDGIRPLLSVCSLYSRKFCVGKDEKIFVAVTPSRCSVHALETHTRRTRENKLVNLRLDFKSRIKGNELVPVATAPNLIV</sequence>
<keyword evidence="2" id="KW-1185">Reference proteome</keyword>